<accession>A0A2S9VF64</accession>
<dbReference type="Proteomes" id="UP000238949">
    <property type="component" value="Unassembled WGS sequence"/>
</dbReference>
<evidence type="ECO:0000313" key="2">
    <source>
        <dbReference type="Proteomes" id="UP000238949"/>
    </source>
</evidence>
<dbReference type="EMBL" id="PVNP01000016">
    <property type="protein sequence ID" value="PRO75112.1"/>
    <property type="molecule type" value="Genomic_DNA"/>
</dbReference>
<proteinExistence type="predicted"/>
<evidence type="ECO:0000313" key="1">
    <source>
        <dbReference type="EMBL" id="PRO75112.1"/>
    </source>
</evidence>
<dbReference type="RefSeq" id="WP_105933200.1">
    <property type="nucleotide sequence ID" value="NZ_PVNP01000016.1"/>
</dbReference>
<gene>
    <name evidence="1" type="ORF">C6Y40_02600</name>
</gene>
<dbReference type="AlphaFoldDB" id="A0A2S9VF64"/>
<reference evidence="2" key="1">
    <citation type="journal article" date="2020" name="Int. J. Syst. Evol. Microbiol.">
        <title>Alteromonas alba sp. nov., a marine bacterium isolated from the seawater of the West Pacific Ocean.</title>
        <authorList>
            <person name="Sun C."/>
            <person name="Wu Y.-H."/>
            <person name="Xamxidin M."/>
            <person name="Cheng H."/>
            <person name="Xu X.-W."/>
        </authorList>
    </citation>
    <scope>NUCLEOTIDE SEQUENCE [LARGE SCALE GENOMIC DNA]</scope>
    <source>
        <strain evidence="2">190</strain>
    </source>
</reference>
<evidence type="ECO:0008006" key="3">
    <source>
        <dbReference type="Google" id="ProtNLM"/>
    </source>
</evidence>
<dbReference type="OrthoDB" id="5767078at2"/>
<dbReference type="PROSITE" id="PS51257">
    <property type="entry name" value="PROKAR_LIPOPROTEIN"/>
    <property type="match status" value="1"/>
</dbReference>
<name>A0A2S9VF64_9ALTE</name>
<protein>
    <recommendedName>
        <fullName evidence="3">Lipoprotein</fullName>
    </recommendedName>
</protein>
<organism evidence="1 2">
    <name type="scientific">Alteromonas alba</name>
    <dbReference type="NCBI Taxonomy" id="2079529"/>
    <lineage>
        <taxon>Bacteria</taxon>
        <taxon>Pseudomonadati</taxon>
        <taxon>Pseudomonadota</taxon>
        <taxon>Gammaproteobacteria</taxon>
        <taxon>Alteromonadales</taxon>
        <taxon>Alteromonadaceae</taxon>
        <taxon>Alteromonas/Salinimonas group</taxon>
        <taxon>Alteromonas</taxon>
    </lineage>
</organism>
<sequence>MPLRFRLFIISFIAIFLLSACEKEERIGRYGMLDENTPEYTAVMFIRGVYLDENLDRAVELSTDRMARILKRYHTQNNVQRHVFNLKYDTVEVTPQTSQSVGRTEYADNANVTLFFSGQYNGDKVEDLRTLELKKVSGQWKVDKIQADPFL</sequence>
<keyword evidence="2" id="KW-1185">Reference proteome</keyword>
<comment type="caution">
    <text evidence="1">The sequence shown here is derived from an EMBL/GenBank/DDBJ whole genome shotgun (WGS) entry which is preliminary data.</text>
</comment>